<reference evidence="2" key="2">
    <citation type="submission" date="2025-08" db="UniProtKB">
        <authorList>
            <consortium name="Ensembl"/>
        </authorList>
    </citation>
    <scope>IDENTIFICATION</scope>
</reference>
<protein>
    <submittedName>
        <fullName evidence="2">Si:dkey-112a7.4</fullName>
    </submittedName>
</protein>
<evidence type="ECO:0000313" key="3">
    <source>
        <dbReference type="Proteomes" id="UP000265080"/>
    </source>
</evidence>
<proteinExistence type="predicted"/>
<dbReference type="Ensembl" id="ENSAPET00000026704.1">
    <property type="protein sequence ID" value="ENSAPEP00000026021.1"/>
    <property type="gene ID" value="ENSAPEG00000018506.1"/>
</dbReference>
<dbReference type="STRING" id="161767.ENSAPEP00000026021"/>
<dbReference type="GeneTree" id="ENSGT00940000174541"/>
<accession>A0A3P8TN10</accession>
<keyword evidence="3" id="KW-1185">Reference proteome</keyword>
<organism evidence="2 3">
    <name type="scientific">Amphiprion percula</name>
    <name type="common">Orange clownfish</name>
    <name type="synonym">Lutjanus percula</name>
    <dbReference type="NCBI Taxonomy" id="161767"/>
    <lineage>
        <taxon>Eukaryota</taxon>
        <taxon>Metazoa</taxon>
        <taxon>Chordata</taxon>
        <taxon>Craniata</taxon>
        <taxon>Vertebrata</taxon>
        <taxon>Euteleostomi</taxon>
        <taxon>Actinopterygii</taxon>
        <taxon>Neopterygii</taxon>
        <taxon>Teleostei</taxon>
        <taxon>Neoteleostei</taxon>
        <taxon>Acanthomorphata</taxon>
        <taxon>Ovalentaria</taxon>
        <taxon>Pomacentridae</taxon>
        <taxon>Amphiprion</taxon>
    </lineage>
</organism>
<sequence length="78" mass="8252">MYGASGIPELIPPSGPPRQPGPAGQFNPCHPQVNGHGGAQNPQRLGQRAPKLGQIGRSKKDLDDEDLDDIMNNNGQCP</sequence>
<dbReference type="AlphaFoldDB" id="A0A3P8TN10"/>
<dbReference type="Proteomes" id="UP000265080">
    <property type="component" value="Chromosome 23"/>
</dbReference>
<feature type="region of interest" description="Disordered" evidence="1">
    <location>
        <begin position="1"/>
        <end position="78"/>
    </location>
</feature>
<reference evidence="2" key="3">
    <citation type="submission" date="2025-09" db="UniProtKB">
        <authorList>
            <consortium name="Ensembl"/>
        </authorList>
    </citation>
    <scope>IDENTIFICATION</scope>
</reference>
<name>A0A3P8TN10_AMPPE</name>
<evidence type="ECO:0000256" key="1">
    <source>
        <dbReference type="SAM" id="MobiDB-lite"/>
    </source>
</evidence>
<evidence type="ECO:0000313" key="2">
    <source>
        <dbReference type="Ensembl" id="ENSAPEP00000026021.1"/>
    </source>
</evidence>
<dbReference type="OMA" id="GQYNPGH"/>
<reference evidence="2 3" key="1">
    <citation type="submission" date="2018-03" db="EMBL/GenBank/DDBJ databases">
        <title>Finding Nemo's genes: A chromosome-scale reference assembly of the genome of the orange clownfish Amphiprion percula.</title>
        <authorList>
            <person name="Lehmann R."/>
        </authorList>
    </citation>
    <scope>NUCLEOTIDE SEQUENCE</scope>
</reference>
<feature type="compositionally biased region" description="Pro residues" evidence="1">
    <location>
        <begin position="10"/>
        <end position="20"/>
    </location>
</feature>